<feature type="transmembrane region" description="Helical" evidence="7">
    <location>
        <begin position="402"/>
        <end position="422"/>
    </location>
</feature>
<feature type="transmembrane region" description="Helical" evidence="7">
    <location>
        <begin position="308"/>
        <end position="326"/>
    </location>
</feature>
<dbReference type="PANTHER" id="PTHR43045:SF1">
    <property type="entry name" value="SHIKIMATE TRANSPORTER"/>
    <property type="match status" value="1"/>
</dbReference>
<dbReference type="InterPro" id="IPR011701">
    <property type="entry name" value="MFS"/>
</dbReference>
<evidence type="ECO:0000259" key="8">
    <source>
        <dbReference type="PROSITE" id="PS50850"/>
    </source>
</evidence>
<keyword evidence="10" id="KW-1185">Reference proteome</keyword>
<dbReference type="PROSITE" id="PS00217">
    <property type="entry name" value="SUGAR_TRANSPORT_2"/>
    <property type="match status" value="1"/>
</dbReference>
<dbReference type="RefSeq" id="WP_345381109.1">
    <property type="nucleotide sequence ID" value="NZ_BAABIC010000009.1"/>
</dbReference>
<evidence type="ECO:0000256" key="5">
    <source>
        <dbReference type="ARBA" id="ARBA00022989"/>
    </source>
</evidence>
<dbReference type="Pfam" id="PF07690">
    <property type="entry name" value="MFS_1"/>
    <property type="match status" value="1"/>
</dbReference>
<feature type="transmembrane region" description="Helical" evidence="7">
    <location>
        <begin position="146"/>
        <end position="167"/>
    </location>
</feature>
<dbReference type="PANTHER" id="PTHR43045">
    <property type="entry name" value="SHIKIMATE TRANSPORTER"/>
    <property type="match status" value="1"/>
</dbReference>
<keyword evidence="4 7" id="KW-0812">Transmembrane</keyword>
<name>A0ABP8WKF9_9PSEU</name>
<feature type="transmembrane region" description="Helical" evidence="7">
    <location>
        <begin position="106"/>
        <end position="134"/>
    </location>
</feature>
<dbReference type="Gene3D" id="1.20.1250.20">
    <property type="entry name" value="MFS general substrate transporter like domains"/>
    <property type="match status" value="2"/>
</dbReference>
<evidence type="ECO:0000313" key="9">
    <source>
        <dbReference type="EMBL" id="GAA4691104.1"/>
    </source>
</evidence>
<feature type="transmembrane region" description="Helical" evidence="7">
    <location>
        <begin position="242"/>
        <end position="266"/>
    </location>
</feature>
<accession>A0ABP8WKF9</accession>
<evidence type="ECO:0000256" key="2">
    <source>
        <dbReference type="ARBA" id="ARBA00022448"/>
    </source>
</evidence>
<protein>
    <submittedName>
        <fullName evidence="9">MFS transporter</fullName>
    </submittedName>
</protein>
<dbReference type="InterPro" id="IPR036259">
    <property type="entry name" value="MFS_trans_sf"/>
</dbReference>
<evidence type="ECO:0000313" key="10">
    <source>
        <dbReference type="Proteomes" id="UP001500325"/>
    </source>
</evidence>
<dbReference type="SUPFAM" id="SSF103473">
    <property type="entry name" value="MFS general substrate transporter"/>
    <property type="match status" value="1"/>
</dbReference>
<evidence type="ECO:0000256" key="7">
    <source>
        <dbReference type="SAM" id="Phobius"/>
    </source>
</evidence>
<feature type="transmembrane region" description="Helical" evidence="7">
    <location>
        <begin position="278"/>
        <end position="299"/>
    </location>
</feature>
<dbReference type="Proteomes" id="UP001500325">
    <property type="component" value="Unassembled WGS sequence"/>
</dbReference>
<dbReference type="InterPro" id="IPR020846">
    <property type="entry name" value="MFS_dom"/>
</dbReference>
<comment type="subcellular location">
    <subcellularLocation>
        <location evidence="1">Cell membrane</location>
        <topology evidence="1">Multi-pass membrane protein</topology>
    </subcellularLocation>
</comment>
<feature type="transmembrane region" description="Helical" evidence="7">
    <location>
        <begin position="79"/>
        <end position="100"/>
    </location>
</feature>
<feature type="transmembrane region" description="Helical" evidence="7">
    <location>
        <begin position="44"/>
        <end position="67"/>
    </location>
</feature>
<evidence type="ECO:0000256" key="4">
    <source>
        <dbReference type="ARBA" id="ARBA00022692"/>
    </source>
</evidence>
<feature type="domain" description="Major facilitator superfamily (MFS) profile" evidence="8">
    <location>
        <begin position="7"/>
        <end position="423"/>
    </location>
</feature>
<feature type="transmembrane region" description="Helical" evidence="7">
    <location>
        <begin position="332"/>
        <end position="357"/>
    </location>
</feature>
<sequence length="465" mass="49562">MRRSARVVTAAAAGTFIEWYEYALYAFAAGLVIAPLFFAEAGSFAVLATFATFAVGFAARPLGGIVLGAAGDRWGRRPVLVFSILLMGVATTAIGLLPSYATIGVWAPILLVLLRLVQGFGAGAELGAAMIFVNESTPRRNKAFKGSFLNVGAILGSTSALLVLTILSSTLTPTQFLSWGWRLPFLFAAVLTVVCVLLRRKLDETPEFRRVEQERRDGRADRAHLNPFRQLAVAFRDDPRNFAAAFLMPCALSIGGYIAQVFGINYLKTAVGLSATQALTATLIMMLVGVPALIFWGWLSDRIGAKKVLYIGSILGIPIAFGYFLLAQTGNFGLVVLASCLLWCFTYSCCSSTQMVLMPPLFRPQYRGSGMISARELQGGVVAGPAPLIAGALALALDGAPWLVAGFIALGQVLTIAGMILARPVLSQREIDETSALRGLHPTVDASVLDLEGGVTEQVPDPSRP</sequence>
<evidence type="ECO:0000256" key="1">
    <source>
        <dbReference type="ARBA" id="ARBA00004651"/>
    </source>
</evidence>
<organism evidence="9 10">
    <name type="scientific">Pseudonocardia yuanmonensis</name>
    <dbReference type="NCBI Taxonomy" id="1095914"/>
    <lineage>
        <taxon>Bacteria</taxon>
        <taxon>Bacillati</taxon>
        <taxon>Actinomycetota</taxon>
        <taxon>Actinomycetes</taxon>
        <taxon>Pseudonocardiales</taxon>
        <taxon>Pseudonocardiaceae</taxon>
        <taxon>Pseudonocardia</taxon>
    </lineage>
</organism>
<keyword evidence="6 7" id="KW-0472">Membrane</keyword>
<keyword evidence="5 7" id="KW-1133">Transmembrane helix</keyword>
<evidence type="ECO:0000256" key="3">
    <source>
        <dbReference type="ARBA" id="ARBA00022475"/>
    </source>
</evidence>
<feature type="transmembrane region" description="Helical" evidence="7">
    <location>
        <begin position="179"/>
        <end position="198"/>
    </location>
</feature>
<evidence type="ECO:0000256" key="6">
    <source>
        <dbReference type="ARBA" id="ARBA00023136"/>
    </source>
</evidence>
<gene>
    <name evidence="9" type="ORF">GCM10023215_29940</name>
</gene>
<dbReference type="InterPro" id="IPR005829">
    <property type="entry name" value="Sugar_transporter_CS"/>
</dbReference>
<proteinExistence type="predicted"/>
<keyword evidence="2" id="KW-0813">Transport</keyword>
<feature type="transmembrane region" description="Helical" evidence="7">
    <location>
        <begin position="377"/>
        <end position="396"/>
    </location>
</feature>
<dbReference type="PROSITE" id="PS50850">
    <property type="entry name" value="MFS"/>
    <property type="match status" value="1"/>
</dbReference>
<keyword evidence="3" id="KW-1003">Cell membrane</keyword>
<reference evidence="10" key="1">
    <citation type="journal article" date="2019" name="Int. J. Syst. Evol. Microbiol.">
        <title>The Global Catalogue of Microorganisms (GCM) 10K type strain sequencing project: providing services to taxonomists for standard genome sequencing and annotation.</title>
        <authorList>
            <consortium name="The Broad Institute Genomics Platform"/>
            <consortium name="The Broad Institute Genome Sequencing Center for Infectious Disease"/>
            <person name="Wu L."/>
            <person name="Ma J."/>
        </authorList>
    </citation>
    <scope>NUCLEOTIDE SEQUENCE [LARGE SCALE GENOMIC DNA]</scope>
    <source>
        <strain evidence="10">JCM 18055</strain>
    </source>
</reference>
<comment type="caution">
    <text evidence="9">The sequence shown here is derived from an EMBL/GenBank/DDBJ whole genome shotgun (WGS) entry which is preliminary data.</text>
</comment>
<dbReference type="EMBL" id="BAABIC010000009">
    <property type="protein sequence ID" value="GAA4691104.1"/>
    <property type="molecule type" value="Genomic_DNA"/>
</dbReference>